<name>A0A1I7RJ31_BURXY</name>
<dbReference type="Proteomes" id="UP000095284">
    <property type="component" value="Unplaced"/>
</dbReference>
<dbReference type="Proteomes" id="UP000582659">
    <property type="component" value="Unassembled WGS sequence"/>
</dbReference>
<gene>
    <name evidence="1" type="ORF">BXYJ_LOCUS10557</name>
</gene>
<dbReference type="AlphaFoldDB" id="A0A1I7RJ31"/>
<evidence type="ECO:0000313" key="5">
    <source>
        <dbReference type="WBParaSite" id="BXY_0071300.1"/>
    </source>
</evidence>
<dbReference type="WBParaSite" id="BXY_0071300.1">
    <property type="protein sequence ID" value="BXY_0071300.1"/>
    <property type="gene ID" value="BXY_0071300"/>
</dbReference>
<proteinExistence type="predicted"/>
<dbReference type="EMBL" id="CAJFCV020000004">
    <property type="protein sequence ID" value="CAG9119298.1"/>
    <property type="molecule type" value="Genomic_DNA"/>
</dbReference>
<reference evidence="5" key="1">
    <citation type="submission" date="2016-11" db="UniProtKB">
        <authorList>
            <consortium name="WormBaseParasite"/>
        </authorList>
    </citation>
    <scope>IDENTIFICATION</scope>
</reference>
<protein>
    <submittedName>
        <fullName evidence="1">(pine wood nematode) hypothetical protein</fullName>
    </submittedName>
</protein>
<evidence type="ECO:0000313" key="1">
    <source>
        <dbReference type="EMBL" id="CAD5228663.1"/>
    </source>
</evidence>
<evidence type="ECO:0000313" key="2">
    <source>
        <dbReference type="EMBL" id="CAG9119298.1"/>
    </source>
</evidence>
<keyword evidence="4" id="KW-1185">Reference proteome</keyword>
<evidence type="ECO:0000313" key="4">
    <source>
        <dbReference type="Proteomes" id="UP000659654"/>
    </source>
</evidence>
<evidence type="ECO:0000313" key="3">
    <source>
        <dbReference type="Proteomes" id="UP000095284"/>
    </source>
</evidence>
<organism evidence="3 5">
    <name type="scientific">Bursaphelenchus xylophilus</name>
    <name type="common">Pinewood nematode worm</name>
    <name type="synonym">Aphelenchoides xylophilus</name>
    <dbReference type="NCBI Taxonomy" id="6326"/>
    <lineage>
        <taxon>Eukaryota</taxon>
        <taxon>Metazoa</taxon>
        <taxon>Ecdysozoa</taxon>
        <taxon>Nematoda</taxon>
        <taxon>Chromadorea</taxon>
        <taxon>Rhabditida</taxon>
        <taxon>Tylenchina</taxon>
        <taxon>Tylenchomorpha</taxon>
        <taxon>Aphelenchoidea</taxon>
        <taxon>Aphelenchoididae</taxon>
        <taxon>Bursaphelenchus</taxon>
    </lineage>
</organism>
<dbReference type="EMBL" id="CAJFDI010000004">
    <property type="protein sequence ID" value="CAD5228663.1"/>
    <property type="molecule type" value="Genomic_DNA"/>
</dbReference>
<accession>A0A1I7RJ31</accession>
<sequence>MNESSEPELMQDSDVEVEDVDAPVLEEIESNGNRFNRSARPRHEYHEVQRFESAEAFQEWWVSTGSEIWESEKKHTTSEGMHVIYYRCLNKQCPGRGKVEFSATSQCVSYLESNVGHLSGAHASSNNLKTFKEEIVRLMELGLKPKKIRMELLVSFVVLFIFNALG</sequence>
<dbReference type="Proteomes" id="UP000659654">
    <property type="component" value="Unassembled WGS sequence"/>
</dbReference>
<reference evidence="2" key="2">
    <citation type="submission" date="2020-08" db="EMBL/GenBank/DDBJ databases">
        <authorList>
            <person name="Kikuchi T."/>
        </authorList>
    </citation>
    <scope>NUCLEOTIDE SEQUENCE</scope>
    <source>
        <strain evidence="1">Ka4C1</strain>
    </source>
</reference>